<dbReference type="PANTHER" id="PTHR11092">
    <property type="entry name" value="SUGAR NUCLEOTIDE EPIMERASE RELATED"/>
    <property type="match status" value="1"/>
</dbReference>
<dbReference type="InterPro" id="IPR013549">
    <property type="entry name" value="DUF1731"/>
</dbReference>
<feature type="domain" description="DUF1731" evidence="2">
    <location>
        <begin position="278"/>
        <end position="325"/>
    </location>
</feature>
<dbReference type="RefSeq" id="WP_346058397.1">
    <property type="nucleotide sequence ID" value="NZ_BAAAOP010000012.1"/>
</dbReference>
<dbReference type="InterPro" id="IPR001509">
    <property type="entry name" value="Epimerase_deHydtase"/>
</dbReference>
<reference evidence="4" key="1">
    <citation type="journal article" date="2019" name="Int. J. Syst. Evol. Microbiol.">
        <title>The Global Catalogue of Microorganisms (GCM) 10K type strain sequencing project: providing services to taxonomists for standard genome sequencing and annotation.</title>
        <authorList>
            <consortium name="The Broad Institute Genomics Platform"/>
            <consortium name="The Broad Institute Genome Sequencing Center for Infectious Disease"/>
            <person name="Wu L."/>
            <person name="Ma J."/>
        </authorList>
    </citation>
    <scope>NUCLEOTIDE SEQUENCE [LARGE SCALE GENOMIC DNA]</scope>
    <source>
        <strain evidence="4">JCM 14919</strain>
    </source>
</reference>
<evidence type="ECO:0000313" key="3">
    <source>
        <dbReference type="EMBL" id="GAA2189506.1"/>
    </source>
</evidence>
<evidence type="ECO:0000313" key="4">
    <source>
        <dbReference type="Proteomes" id="UP001501084"/>
    </source>
</evidence>
<comment type="caution">
    <text evidence="3">The sequence shown here is derived from an EMBL/GenBank/DDBJ whole genome shotgun (WGS) entry which is preliminary data.</text>
</comment>
<dbReference type="EMBL" id="BAAAOP010000012">
    <property type="protein sequence ID" value="GAA2189506.1"/>
    <property type="molecule type" value="Genomic_DNA"/>
</dbReference>
<dbReference type="SUPFAM" id="SSF51735">
    <property type="entry name" value="NAD(P)-binding Rossmann-fold domains"/>
    <property type="match status" value="1"/>
</dbReference>
<dbReference type="Proteomes" id="UP001501084">
    <property type="component" value="Unassembled WGS sequence"/>
</dbReference>
<gene>
    <name evidence="3" type="ORF">GCM10009786_22860</name>
</gene>
<organism evidence="3 4">
    <name type="scientific">Leucobacter alluvii</name>
    <dbReference type="NCBI Taxonomy" id="340321"/>
    <lineage>
        <taxon>Bacteria</taxon>
        <taxon>Bacillati</taxon>
        <taxon>Actinomycetota</taxon>
        <taxon>Actinomycetes</taxon>
        <taxon>Micrococcales</taxon>
        <taxon>Microbacteriaceae</taxon>
        <taxon>Leucobacter</taxon>
    </lineage>
</organism>
<evidence type="ECO:0000259" key="1">
    <source>
        <dbReference type="Pfam" id="PF01370"/>
    </source>
</evidence>
<evidence type="ECO:0000259" key="2">
    <source>
        <dbReference type="Pfam" id="PF08338"/>
    </source>
</evidence>
<accession>A0ABP5MZ30</accession>
<name>A0ABP5MZ30_9MICO</name>
<proteinExistence type="predicted"/>
<dbReference type="Pfam" id="PF08338">
    <property type="entry name" value="DUF1731"/>
    <property type="match status" value="1"/>
</dbReference>
<dbReference type="InterPro" id="IPR036291">
    <property type="entry name" value="NAD(P)-bd_dom_sf"/>
</dbReference>
<keyword evidence="4" id="KW-1185">Reference proteome</keyword>
<protein>
    <submittedName>
        <fullName evidence="3">TIGR01777 family oxidoreductase</fullName>
    </submittedName>
</protein>
<dbReference type="Gene3D" id="3.40.50.720">
    <property type="entry name" value="NAD(P)-binding Rossmann-like Domain"/>
    <property type="match status" value="1"/>
</dbReference>
<sequence length="329" mass="35505">MPHAPLQRSADAPQGRVVITGAGGFMGRYLADRYRDAGRDVITVGRSGSNISWNNAAALRDAVDGASLVVGLAGKSVNCRYTAANRAEIMRSRVITTQRLSRAIASAADPPPVWLNASTATIYRHADDRPMTEAGGEIGSGFSVGVAQAWEAALMRDALPRTRRVALRTAIVLGSGGVLPTIRALARLGMGGSQLDGRWPVTRARRLAGTAHRFAARGGSQMFSWIHIEDAARALNFLEQHPELDGAVNLSAPNPVDNRTFMRTARSVLGVAIGPPLPRWVQEIGAIAIRTETELVLKSRWVLPERLGRSGFAFQYPELEPALRAAYRR</sequence>
<dbReference type="PANTHER" id="PTHR11092:SF0">
    <property type="entry name" value="EPIMERASE FAMILY PROTEIN SDR39U1"/>
    <property type="match status" value="1"/>
</dbReference>
<dbReference type="Pfam" id="PF01370">
    <property type="entry name" value="Epimerase"/>
    <property type="match status" value="1"/>
</dbReference>
<feature type="domain" description="NAD-dependent epimerase/dehydratase" evidence="1">
    <location>
        <begin position="17"/>
        <end position="244"/>
    </location>
</feature>